<evidence type="ECO:0000259" key="7">
    <source>
        <dbReference type="PROSITE" id="PS50968"/>
    </source>
</evidence>
<dbReference type="InterPro" id="IPR023213">
    <property type="entry name" value="CAT-like_dom_sf"/>
</dbReference>
<keyword evidence="5" id="KW-0012">Acyltransferase</keyword>
<dbReference type="Proteomes" id="UP001595821">
    <property type="component" value="Unassembled WGS sequence"/>
</dbReference>
<evidence type="ECO:0000256" key="5">
    <source>
        <dbReference type="ARBA" id="ARBA00023315"/>
    </source>
</evidence>
<dbReference type="Gene3D" id="3.30.300.20">
    <property type="match status" value="1"/>
</dbReference>
<dbReference type="RefSeq" id="WP_246970547.1">
    <property type="nucleotide sequence ID" value="NZ_CP095397.1"/>
</dbReference>
<keyword evidence="3" id="KW-0808">Transferase</keyword>
<dbReference type="InterPro" id="IPR004167">
    <property type="entry name" value="PSBD"/>
</dbReference>
<comment type="similarity">
    <text evidence="2">Belongs to the 2-oxoacid dehydrogenase family.</text>
</comment>
<evidence type="ECO:0000313" key="9">
    <source>
        <dbReference type="EMBL" id="MFC4249289.1"/>
    </source>
</evidence>
<dbReference type="InterPro" id="IPR036102">
    <property type="entry name" value="OsmC/Ohrsf"/>
</dbReference>
<dbReference type="Gene3D" id="2.40.50.100">
    <property type="match status" value="1"/>
</dbReference>
<dbReference type="Gene3D" id="4.10.320.10">
    <property type="entry name" value="E3-binding domain"/>
    <property type="match status" value="1"/>
</dbReference>
<keyword evidence="4" id="KW-0450">Lipoyl</keyword>
<dbReference type="PROSITE" id="PS00189">
    <property type="entry name" value="LIPOYL"/>
    <property type="match status" value="1"/>
</dbReference>
<dbReference type="InterPro" id="IPR036625">
    <property type="entry name" value="E3-bd_dom_sf"/>
</dbReference>
<dbReference type="InterPro" id="IPR003718">
    <property type="entry name" value="OsmC/Ohr_fam"/>
</dbReference>
<feature type="region of interest" description="Disordered" evidence="6">
    <location>
        <begin position="83"/>
        <end position="139"/>
    </location>
</feature>
<dbReference type="PANTHER" id="PTHR43178">
    <property type="entry name" value="DIHYDROLIPOAMIDE ACETYLTRANSFERASE COMPONENT OF PYRUVATE DEHYDROGENASE COMPLEX"/>
    <property type="match status" value="1"/>
</dbReference>
<dbReference type="InterPro" id="IPR011053">
    <property type="entry name" value="Single_hybrid_motif"/>
</dbReference>
<feature type="domain" description="Lipoyl-binding" evidence="7">
    <location>
        <begin position="2"/>
        <end position="77"/>
    </location>
</feature>
<dbReference type="AlphaFoldDB" id="A0ABD5P4M6"/>
<dbReference type="PANTHER" id="PTHR43178:SF5">
    <property type="entry name" value="LIPOAMIDE ACYLTRANSFERASE COMPONENT OF BRANCHED-CHAIN ALPHA-KETO ACID DEHYDROGENASE COMPLEX, MITOCHONDRIAL"/>
    <property type="match status" value="1"/>
</dbReference>
<comment type="cofactor">
    <cofactor evidence="1">
        <name>(R)-lipoate</name>
        <dbReference type="ChEBI" id="CHEBI:83088"/>
    </cofactor>
</comment>
<dbReference type="InterPro" id="IPR050743">
    <property type="entry name" value="2-oxoacid_DH_E2_comp"/>
</dbReference>
<evidence type="ECO:0000259" key="8">
    <source>
        <dbReference type="PROSITE" id="PS51826"/>
    </source>
</evidence>
<dbReference type="Pfam" id="PF00198">
    <property type="entry name" value="2-oxoacid_dh"/>
    <property type="match status" value="1"/>
</dbReference>
<accession>A0ABD5P4M6</accession>
<evidence type="ECO:0000313" key="10">
    <source>
        <dbReference type="Proteomes" id="UP001595821"/>
    </source>
</evidence>
<feature type="compositionally biased region" description="Low complexity" evidence="6">
    <location>
        <begin position="106"/>
        <end position="118"/>
    </location>
</feature>
<sequence>MSYIIRMPKLGLEMQQGTLLEWAIEEGETVEEGELIAEIESEKSIGEVEARADGILRRTYLEEGETVPPSTPIGILAPEDADVSDLEQEVESDLEVDAEADETPEPAESTATATEPDAGSADTSDVKATPRAKQRADELGVDLATIEGTGVQGAVTAEDVEEAQAAGGDGVEERELSGMRRTIADRLGQSYREAVHVTEHRTADAAALRAAATAASDQLEGDVSVTDVLLRALSATLIEHPEFNATYEDGVHRIYDAQHVCIAVDVEEGLVTPAMRDVESLSIDELADERRRVTDLALEGEYTMDDLQGGTFTVTNLGVLGVESFDPVINPPQIAILGVDSLEERVVPGDDGEPAVRPVLPLDLSFDHRIVDGADAARFLATLVEYVEEPWDLFEGVTPTEAAAVTRPDRSVTASAGPEFTGTVSAGSFEYEFAPEAQFGGGDAPTPVDHFLGAFAACLSGSIAIQADIRDVDLESVDVEMTGEPAEGSLESVTVDVEIAADADDDVLGRIVENGERTCHVSELLREDLPVDLDWTRA</sequence>
<dbReference type="InterPro" id="IPR015946">
    <property type="entry name" value="KH_dom-like_a/b"/>
</dbReference>
<dbReference type="GeneID" id="71855702"/>
<dbReference type="Gene3D" id="3.30.559.10">
    <property type="entry name" value="Chloramphenicol acetyltransferase-like domain"/>
    <property type="match status" value="1"/>
</dbReference>
<dbReference type="Pfam" id="PF02566">
    <property type="entry name" value="OsmC"/>
    <property type="match status" value="1"/>
</dbReference>
<dbReference type="SUPFAM" id="SSF82784">
    <property type="entry name" value="OsmC-like"/>
    <property type="match status" value="1"/>
</dbReference>
<evidence type="ECO:0000256" key="1">
    <source>
        <dbReference type="ARBA" id="ARBA00001938"/>
    </source>
</evidence>
<dbReference type="SUPFAM" id="SSF52777">
    <property type="entry name" value="CoA-dependent acyltransferases"/>
    <property type="match status" value="1"/>
</dbReference>
<comment type="caution">
    <text evidence="9">The sequence shown here is derived from an EMBL/GenBank/DDBJ whole genome shotgun (WGS) entry which is preliminary data.</text>
</comment>
<dbReference type="GO" id="GO:0016746">
    <property type="term" value="F:acyltransferase activity"/>
    <property type="evidence" value="ECO:0007669"/>
    <property type="project" value="UniProtKB-KW"/>
</dbReference>
<dbReference type="SUPFAM" id="SSF47005">
    <property type="entry name" value="Peripheral subunit-binding domain of 2-oxo acid dehydrogenase complex"/>
    <property type="match status" value="1"/>
</dbReference>
<gene>
    <name evidence="9" type="ORF">ACFOZ7_20555</name>
</gene>
<dbReference type="InterPro" id="IPR000089">
    <property type="entry name" value="Biotin_lipoyl"/>
</dbReference>
<evidence type="ECO:0000256" key="2">
    <source>
        <dbReference type="ARBA" id="ARBA00007317"/>
    </source>
</evidence>
<reference evidence="9 10" key="1">
    <citation type="journal article" date="2014" name="Int. J. Syst. Evol. Microbiol.">
        <title>Complete genome sequence of Corynebacterium casei LMG S-19264T (=DSM 44701T), isolated from a smear-ripened cheese.</title>
        <authorList>
            <consortium name="US DOE Joint Genome Institute (JGI-PGF)"/>
            <person name="Walter F."/>
            <person name="Albersmeier A."/>
            <person name="Kalinowski J."/>
            <person name="Ruckert C."/>
        </authorList>
    </citation>
    <scope>NUCLEOTIDE SEQUENCE [LARGE SCALE GENOMIC DNA]</scope>
    <source>
        <strain evidence="9 10">IBRC-M 10912</strain>
    </source>
</reference>
<organism evidence="9 10">
    <name type="scientific">Natribaculum luteum</name>
    <dbReference type="NCBI Taxonomy" id="1586232"/>
    <lineage>
        <taxon>Archaea</taxon>
        <taxon>Methanobacteriati</taxon>
        <taxon>Methanobacteriota</taxon>
        <taxon>Stenosarchaea group</taxon>
        <taxon>Halobacteria</taxon>
        <taxon>Halobacteriales</taxon>
        <taxon>Natrialbaceae</taxon>
        <taxon>Natribaculum</taxon>
    </lineage>
</organism>
<evidence type="ECO:0000256" key="3">
    <source>
        <dbReference type="ARBA" id="ARBA00022679"/>
    </source>
</evidence>
<dbReference type="InterPro" id="IPR003016">
    <property type="entry name" value="2-oxoA_DH_lipoyl-BS"/>
</dbReference>
<dbReference type="EMBL" id="JBHSDJ010000132">
    <property type="protein sequence ID" value="MFC4249289.1"/>
    <property type="molecule type" value="Genomic_DNA"/>
</dbReference>
<dbReference type="CDD" id="cd06849">
    <property type="entry name" value="lipoyl_domain"/>
    <property type="match status" value="1"/>
</dbReference>
<dbReference type="Pfam" id="PF00364">
    <property type="entry name" value="Biotin_lipoyl"/>
    <property type="match status" value="1"/>
</dbReference>
<dbReference type="Pfam" id="PF02817">
    <property type="entry name" value="E3_binding"/>
    <property type="match status" value="1"/>
</dbReference>
<dbReference type="PROSITE" id="PS51826">
    <property type="entry name" value="PSBD"/>
    <property type="match status" value="1"/>
</dbReference>
<dbReference type="PROSITE" id="PS50968">
    <property type="entry name" value="BIOTINYL_LIPOYL"/>
    <property type="match status" value="1"/>
</dbReference>
<feature type="compositionally biased region" description="Acidic residues" evidence="6">
    <location>
        <begin position="83"/>
        <end position="105"/>
    </location>
</feature>
<protein>
    <submittedName>
        <fullName evidence="9">2-oxo acid dehydrogenase subunit E2</fullName>
    </submittedName>
</protein>
<name>A0ABD5P4M6_9EURY</name>
<evidence type="ECO:0000256" key="6">
    <source>
        <dbReference type="SAM" id="MobiDB-lite"/>
    </source>
</evidence>
<dbReference type="InterPro" id="IPR001078">
    <property type="entry name" value="2-oxoacid_DH_actylTfrase"/>
</dbReference>
<dbReference type="SUPFAM" id="SSF51230">
    <property type="entry name" value="Single hybrid motif"/>
    <property type="match status" value="1"/>
</dbReference>
<evidence type="ECO:0000256" key="4">
    <source>
        <dbReference type="ARBA" id="ARBA00022823"/>
    </source>
</evidence>
<feature type="domain" description="Peripheral subunit-binding (PSBD)" evidence="8">
    <location>
        <begin position="127"/>
        <end position="164"/>
    </location>
</feature>
<proteinExistence type="inferred from homology"/>